<evidence type="ECO:0000256" key="6">
    <source>
        <dbReference type="ARBA" id="ARBA00031471"/>
    </source>
</evidence>
<evidence type="ECO:0000256" key="7">
    <source>
        <dbReference type="SAM" id="Coils"/>
    </source>
</evidence>
<dbReference type="GO" id="GO:0006887">
    <property type="term" value="P:exocytosis"/>
    <property type="evidence" value="ECO:0007669"/>
    <property type="project" value="UniProtKB-KW"/>
</dbReference>
<evidence type="ECO:0000256" key="2">
    <source>
        <dbReference type="ARBA" id="ARBA00017524"/>
    </source>
</evidence>
<reference evidence="10" key="3">
    <citation type="submission" date="2025-09" db="UniProtKB">
        <authorList>
            <consortium name="Ensembl"/>
        </authorList>
    </citation>
    <scope>IDENTIFICATION</scope>
    <source>
        <strain evidence="10">Glennie</strain>
    </source>
</reference>
<name>A0A6I8PQN3_ORNAN</name>
<protein>
    <recommendedName>
        <fullName evidence="2">Exocyst complex component 5</fullName>
    </recommendedName>
    <alternativeName>
        <fullName evidence="6">Exocyst complex component Sec10</fullName>
    </alternativeName>
</protein>
<keyword evidence="3" id="KW-0813">Transport</keyword>
<dbReference type="Bgee" id="ENSOANG00000011830">
    <property type="expression patterns" value="Expressed in fibroblast and 8 other cell types or tissues"/>
</dbReference>
<feature type="domain" description="Exocyst complex component Sec10-like alpha-helical bundle" evidence="8">
    <location>
        <begin position="93"/>
        <end position="642"/>
    </location>
</feature>
<evidence type="ECO:0000256" key="3">
    <source>
        <dbReference type="ARBA" id="ARBA00022448"/>
    </source>
</evidence>
<reference evidence="10" key="2">
    <citation type="submission" date="2025-08" db="UniProtKB">
        <authorList>
            <consortium name="Ensembl"/>
        </authorList>
    </citation>
    <scope>IDENTIFICATION</scope>
    <source>
        <strain evidence="10">Glennie</strain>
    </source>
</reference>
<feature type="domain" description="Exocyst complex component Sec10 N-terminal" evidence="9">
    <location>
        <begin position="39"/>
        <end position="90"/>
    </location>
</feature>
<keyword evidence="4" id="KW-0268">Exocytosis</keyword>
<feature type="coiled-coil region" evidence="7">
    <location>
        <begin position="50"/>
        <end position="88"/>
    </location>
</feature>
<evidence type="ECO:0000256" key="4">
    <source>
        <dbReference type="ARBA" id="ARBA00022483"/>
    </source>
</evidence>
<dbReference type="AlphaFoldDB" id="A0A6I8PQN3"/>
<organism evidence="10 11">
    <name type="scientific">Ornithorhynchus anatinus</name>
    <name type="common">Duckbill platypus</name>
    <dbReference type="NCBI Taxonomy" id="9258"/>
    <lineage>
        <taxon>Eukaryota</taxon>
        <taxon>Metazoa</taxon>
        <taxon>Chordata</taxon>
        <taxon>Craniata</taxon>
        <taxon>Vertebrata</taxon>
        <taxon>Euteleostomi</taxon>
        <taxon>Mammalia</taxon>
        <taxon>Monotremata</taxon>
        <taxon>Ornithorhynchidae</taxon>
        <taxon>Ornithorhynchus</taxon>
    </lineage>
</organism>
<evidence type="ECO:0000259" key="9">
    <source>
        <dbReference type="Pfam" id="PF20667"/>
    </source>
</evidence>
<dbReference type="Proteomes" id="UP000002279">
    <property type="component" value="Chromosome 14"/>
</dbReference>
<sequence length="643" mass="74165">MAATAELFEEPFVADEYIERLVWRTPGGGSRGGAEAFDPKRLLEEFINHIQELQIMDERIQRRVEKLEQQCQKEAKEFAKKVQELQKSNQIKEAADIIQKLHLIAQELPFDRFSDVKSKIASKYHDLECQLIQEFTNAQRRSEISRMREVAAVLLHFKGYSHCVDVYIKQCQEGAYLRSDIFEDAAVLCQRVNKQVGDIFSSPETVLAKLIQNVFEIKLQTFVKDQLEGCRKSDAEQYLKNLYDLYTRTTNLSSKLMEFNLGTDKQTFLSKLIKSIFLSYLDNYIEVETGYLKSRSAMILQRYYDSKNHQKRSIGTGGIQDLKERIRQRTNLPLGPSIDTHGETFLSQEVVVNLLQETKQAFERCHRLSDPSDLPRNAFRIFTILVEFLCIEHIDYALETGLAGIPSSDSRTANLYFLDVVQQANTIFHLFDKQFNDHLMPLISSSPKLSECLQKKKDIIEQMEMKLDTGIDRTLNCMMGQMKHILAGEQKKTDFKPEDENNVLIQYTNACVKVCGYVRKQVEKIKNSMDGKNVDTVLMELGVRFHRLIYEHLQQYSYSCMGGMLAICDVAEYRKCAKDFKIPLVLQLFDTLHALCNLLVVAPDNLKQVCSGEQLANLDKNILHSFVQLRADYRSARLARHFS</sequence>
<reference evidence="10 11" key="1">
    <citation type="journal article" date="2008" name="Nature">
        <title>Genome analysis of the platypus reveals unique signatures of evolution.</title>
        <authorList>
            <person name="Warren W.C."/>
            <person name="Hillier L.W."/>
            <person name="Marshall Graves J.A."/>
            <person name="Birney E."/>
            <person name="Ponting C.P."/>
            <person name="Grutzner F."/>
            <person name="Belov K."/>
            <person name="Miller W."/>
            <person name="Clarke L."/>
            <person name="Chinwalla A.T."/>
            <person name="Yang S.P."/>
            <person name="Heger A."/>
            <person name="Locke D.P."/>
            <person name="Miethke P."/>
            <person name="Waters P.D."/>
            <person name="Veyrunes F."/>
            <person name="Fulton L."/>
            <person name="Fulton B."/>
            <person name="Graves T."/>
            <person name="Wallis J."/>
            <person name="Puente X.S."/>
            <person name="Lopez-Otin C."/>
            <person name="Ordonez G.R."/>
            <person name="Eichler E.E."/>
            <person name="Chen L."/>
            <person name="Cheng Z."/>
            <person name="Deakin J.E."/>
            <person name="Alsop A."/>
            <person name="Thompson K."/>
            <person name="Kirby P."/>
            <person name="Papenfuss A.T."/>
            <person name="Wakefield M.J."/>
            <person name="Olender T."/>
            <person name="Lancet D."/>
            <person name="Huttley G.A."/>
            <person name="Smit A.F."/>
            <person name="Pask A."/>
            <person name="Temple-Smith P."/>
            <person name="Batzer M.A."/>
            <person name="Walker J.A."/>
            <person name="Konkel M.K."/>
            <person name="Harris R.S."/>
            <person name="Whittington C.M."/>
            <person name="Wong E.S."/>
            <person name="Gemmell N.J."/>
            <person name="Buschiazzo E."/>
            <person name="Vargas Jentzsch I.M."/>
            <person name="Merkel A."/>
            <person name="Schmitz J."/>
            <person name="Zemann A."/>
            <person name="Churakov G."/>
            <person name="Kriegs J.O."/>
            <person name="Brosius J."/>
            <person name="Murchison E.P."/>
            <person name="Sachidanandam R."/>
            <person name="Smith C."/>
            <person name="Hannon G.J."/>
            <person name="Tsend-Ayush E."/>
            <person name="McMillan D."/>
            <person name="Attenborough R."/>
            <person name="Rens W."/>
            <person name="Ferguson-Smith M."/>
            <person name="Lefevre C.M."/>
            <person name="Sharp J.A."/>
            <person name="Nicholas K.R."/>
            <person name="Ray D.A."/>
            <person name="Kube M."/>
            <person name="Reinhardt R."/>
            <person name="Pringle T.H."/>
            <person name="Taylor J."/>
            <person name="Jones R.C."/>
            <person name="Nixon B."/>
            <person name="Dacheux J.L."/>
            <person name="Niwa H."/>
            <person name="Sekita Y."/>
            <person name="Huang X."/>
            <person name="Stark A."/>
            <person name="Kheradpour P."/>
            <person name="Kellis M."/>
            <person name="Flicek P."/>
            <person name="Chen Y."/>
            <person name="Webber C."/>
            <person name="Hardison R."/>
            <person name="Nelson J."/>
            <person name="Hallsworth-Pepin K."/>
            <person name="Delehaunty K."/>
            <person name="Markovic C."/>
            <person name="Minx P."/>
            <person name="Feng Y."/>
            <person name="Kremitzki C."/>
            <person name="Mitreva M."/>
            <person name="Glasscock J."/>
            <person name="Wylie T."/>
            <person name="Wohldmann P."/>
            <person name="Thiru P."/>
            <person name="Nhan M.N."/>
            <person name="Pohl C.S."/>
            <person name="Smith S.M."/>
            <person name="Hou S."/>
            <person name="Nefedov M."/>
            <person name="de Jong P.J."/>
            <person name="Renfree M.B."/>
            <person name="Mardis E.R."/>
            <person name="Wilson R.K."/>
        </authorList>
    </citation>
    <scope>NUCLEOTIDE SEQUENCE [LARGE SCALE GENOMIC DNA]</scope>
    <source>
        <strain evidence="10 11">Glennie</strain>
    </source>
</reference>
<evidence type="ECO:0000259" key="8">
    <source>
        <dbReference type="Pfam" id="PF07393"/>
    </source>
</evidence>
<gene>
    <name evidence="10" type="primary">EXOC5</name>
</gene>
<evidence type="ECO:0000313" key="11">
    <source>
        <dbReference type="Proteomes" id="UP000002279"/>
    </source>
</evidence>
<dbReference type="Ensembl" id="ENSOANT00000057942.1">
    <property type="protein sequence ID" value="ENSOANP00000053947.1"/>
    <property type="gene ID" value="ENSOANG00000011830.3"/>
</dbReference>
<dbReference type="InterPro" id="IPR048627">
    <property type="entry name" value="Sec10_HB"/>
</dbReference>
<dbReference type="PANTHER" id="PTHR12100:SF0">
    <property type="entry name" value="EXOCYST COMPLEX COMPONENT 5"/>
    <property type="match status" value="1"/>
</dbReference>
<dbReference type="Pfam" id="PF07393">
    <property type="entry name" value="Sec10_HB"/>
    <property type="match status" value="1"/>
</dbReference>
<dbReference type="InterPro" id="IPR009976">
    <property type="entry name" value="Sec10-like"/>
</dbReference>
<keyword evidence="11" id="KW-1185">Reference proteome</keyword>
<dbReference type="Pfam" id="PF20667">
    <property type="entry name" value="Sec10_N"/>
    <property type="match status" value="1"/>
</dbReference>
<evidence type="ECO:0000256" key="5">
    <source>
        <dbReference type="ARBA" id="ARBA00023054"/>
    </source>
</evidence>
<evidence type="ECO:0000256" key="1">
    <source>
        <dbReference type="ARBA" id="ARBA00006572"/>
    </source>
</evidence>
<dbReference type="PANTHER" id="PTHR12100">
    <property type="entry name" value="SEC10"/>
    <property type="match status" value="1"/>
</dbReference>
<keyword evidence="5 7" id="KW-0175">Coiled coil</keyword>
<dbReference type="GO" id="GO:0005737">
    <property type="term" value="C:cytoplasm"/>
    <property type="evidence" value="ECO:0007669"/>
    <property type="project" value="InterPro"/>
</dbReference>
<evidence type="ECO:0000313" key="10">
    <source>
        <dbReference type="Ensembl" id="ENSOANP00000053947.1"/>
    </source>
</evidence>
<comment type="similarity">
    <text evidence="1">Belongs to the SEC10 family.</text>
</comment>
<proteinExistence type="inferred from homology"/>
<dbReference type="GeneTree" id="ENSGT00390000012837"/>
<dbReference type="InterPro" id="IPR048625">
    <property type="entry name" value="Sec10_N"/>
</dbReference>
<accession>A0A6I8PQN3</accession>